<name>A0ACC1MXP4_9HYPO</name>
<dbReference type="Proteomes" id="UP001143910">
    <property type="component" value="Unassembled WGS sequence"/>
</dbReference>
<keyword evidence="2" id="KW-1185">Reference proteome</keyword>
<reference evidence="1" key="1">
    <citation type="submission" date="2022-08" db="EMBL/GenBank/DDBJ databases">
        <title>Genome Sequence of Lecanicillium fungicola.</title>
        <authorList>
            <person name="Buettner E."/>
        </authorList>
    </citation>
    <scope>NUCLEOTIDE SEQUENCE</scope>
    <source>
        <strain evidence="1">Babe33</strain>
    </source>
</reference>
<evidence type="ECO:0000313" key="2">
    <source>
        <dbReference type="Proteomes" id="UP001143910"/>
    </source>
</evidence>
<dbReference type="EMBL" id="JANJQO010001346">
    <property type="protein sequence ID" value="KAJ2971419.1"/>
    <property type="molecule type" value="Genomic_DNA"/>
</dbReference>
<gene>
    <name evidence="1" type="ORF">NQ176_g7694</name>
</gene>
<comment type="caution">
    <text evidence="1">The sequence shown here is derived from an EMBL/GenBank/DDBJ whole genome shotgun (WGS) entry which is preliminary data.</text>
</comment>
<sequence length="203" mass="22497">MSNSRLPGSTLALLPVTVEDLPVITKLWYASMPPFEDIWPNTAAGHAWWDAANLAELNQPNRHYLKVVDTAADNRLIAYGKWDFAVFAEERGGPRFPPWCTDSKPEAGDKFVNSLESERKRLCGDAPSYYLDMLATHPEWERRGAASLIMQWGCERADKAGVLAYVDASTKGKGLYTKFGFEDKTGPAAVPGIASMVRYPSPK</sequence>
<evidence type="ECO:0000313" key="1">
    <source>
        <dbReference type="EMBL" id="KAJ2971419.1"/>
    </source>
</evidence>
<accession>A0ACC1MXP4</accession>
<proteinExistence type="predicted"/>
<protein>
    <submittedName>
        <fullName evidence="1">Uncharacterized protein</fullName>
    </submittedName>
</protein>
<organism evidence="1 2">
    <name type="scientific">Zarea fungicola</name>
    <dbReference type="NCBI Taxonomy" id="93591"/>
    <lineage>
        <taxon>Eukaryota</taxon>
        <taxon>Fungi</taxon>
        <taxon>Dikarya</taxon>
        <taxon>Ascomycota</taxon>
        <taxon>Pezizomycotina</taxon>
        <taxon>Sordariomycetes</taxon>
        <taxon>Hypocreomycetidae</taxon>
        <taxon>Hypocreales</taxon>
        <taxon>Cordycipitaceae</taxon>
        <taxon>Zarea</taxon>
    </lineage>
</organism>